<reference evidence="1 2" key="1">
    <citation type="submission" date="2016-10" db="EMBL/GenBank/DDBJ databases">
        <authorList>
            <person name="de Groot N.N."/>
        </authorList>
    </citation>
    <scope>NUCLEOTIDE SEQUENCE [LARGE SCALE GENOMIC DNA]</scope>
    <source>
        <strain evidence="1 2">L 420-91</strain>
    </source>
</reference>
<evidence type="ECO:0000313" key="2">
    <source>
        <dbReference type="Proteomes" id="UP000198956"/>
    </source>
</evidence>
<feature type="non-terminal residue" evidence="1">
    <location>
        <position position="1"/>
    </location>
</feature>
<organism evidence="1 2">
    <name type="scientific">Aneurinibacillus thermoaerophilus</name>
    <dbReference type="NCBI Taxonomy" id="143495"/>
    <lineage>
        <taxon>Bacteria</taxon>
        <taxon>Bacillati</taxon>
        <taxon>Bacillota</taxon>
        <taxon>Bacilli</taxon>
        <taxon>Bacillales</taxon>
        <taxon>Paenibacillaceae</taxon>
        <taxon>Aneurinibacillus group</taxon>
        <taxon>Aneurinibacillus</taxon>
    </lineage>
</organism>
<dbReference type="Proteomes" id="UP000198956">
    <property type="component" value="Unassembled WGS sequence"/>
</dbReference>
<dbReference type="AlphaFoldDB" id="A0A1G8FKG5"/>
<dbReference type="EMBL" id="FNDE01000071">
    <property type="protein sequence ID" value="SDH82653.1"/>
    <property type="molecule type" value="Genomic_DNA"/>
</dbReference>
<gene>
    <name evidence="1" type="ORF">SAMN04489735_107110</name>
</gene>
<evidence type="ECO:0000313" key="1">
    <source>
        <dbReference type="EMBL" id="SDH82653.1"/>
    </source>
</evidence>
<protein>
    <submittedName>
        <fullName evidence="1">Uncharacterized protein</fullName>
    </submittedName>
</protein>
<accession>A0A1G8FKG5</accession>
<name>A0A1G8FKG5_ANETH</name>
<sequence length="33" mass="3816">PKIFVAHSLYALAVHWETTLQAFLQFGFNVETH</sequence>
<proteinExistence type="predicted"/>